<keyword evidence="1" id="KW-1133">Transmembrane helix</keyword>
<keyword evidence="1" id="KW-0472">Membrane</keyword>
<evidence type="ECO:0000256" key="1">
    <source>
        <dbReference type="SAM" id="Phobius"/>
    </source>
</evidence>
<gene>
    <name evidence="2" type="ORF">V4C55_42485</name>
</gene>
<protein>
    <submittedName>
        <fullName evidence="2">DUF3592 domain-containing protein</fullName>
    </submittedName>
</protein>
<reference evidence="2 3" key="1">
    <citation type="submission" date="2024-01" db="EMBL/GenBank/DDBJ databases">
        <title>The diversity of rhizobia nodulating Mimosa spp. in eleven states of Brazil covering several biomes is determined by host plant, location, and edaphic factors.</title>
        <authorList>
            <person name="Rouws L."/>
            <person name="Barauna A."/>
            <person name="Beukes C."/>
            <person name="De Faria S.M."/>
            <person name="Gross E."/>
            <person name="Dos Reis Junior F.B."/>
            <person name="Simon M."/>
            <person name="Maluk M."/>
            <person name="Odee D.W."/>
            <person name="Kenicer G."/>
            <person name="Young J.P.W."/>
            <person name="Reis V.M."/>
            <person name="Zilli J."/>
            <person name="James E.K."/>
        </authorList>
    </citation>
    <scope>NUCLEOTIDE SEQUENCE [LARGE SCALE GENOMIC DNA]</scope>
    <source>
        <strain evidence="2 3">JPY77</strain>
    </source>
</reference>
<dbReference type="RefSeq" id="WP_201647876.1">
    <property type="nucleotide sequence ID" value="NZ_CAJHCS010000001.1"/>
</dbReference>
<name>A0ABU9QSA9_9BURK</name>
<keyword evidence="3" id="KW-1185">Reference proteome</keyword>
<accession>A0ABU9QSA9</accession>
<evidence type="ECO:0000313" key="3">
    <source>
        <dbReference type="Proteomes" id="UP001494588"/>
    </source>
</evidence>
<feature type="transmembrane region" description="Helical" evidence="1">
    <location>
        <begin position="95"/>
        <end position="118"/>
    </location>
</feature>
<evidence type="ECO:0000313" key="2">
    <source>
        <dbReference type="EMBL" id="MEM5292355.1"/>
    </source>
</evidence>
<keyword evidence="1" id="KW-0812">Transmembrane</keyword>
<proteinExistence type="predicted"/>
<sequence>MFRIILTFALGVAFLLGALFSAISTRAFLQASVAVPGKVVALNAGGSHPRITFVTRQGETVSYPQGGFIYGMTVGESVSVRYEEARPRTSARIDVFGAIWSTTIAFAAIGGGAIVTALTRWPRKNGNSPSDSGMGTV</sequence>
<organism evidence="2 3">
    <name type="scientific">Paraburkholderia sabiae</name>
    <dbReference type="NCBI Taxonomy" id="273251"/>
    <lineage>
        <taxon>Bacteria</taxon>
        <taxon>Pseudomonadati</taxon>
        <taxon>Pseudomonadota</taxon>
        <taxon>Betaproteobacteria</taxon>
        <taxon>Burkholderiales</taxon>
        <taxon>Burkholderiaceae</taxon>
        <taxon>Paraburkholderia</taxon>
    </lineage>
</organism>
<comment type="caution">
    <text evidence="2">The sequence shown here is derived from an EMBL/GenBank/DDBJ whole genome shotgun (WGS) entry which is preliminary data.</text>
</comment>
<dbReference type="EMBL" id="JAZHGC010000085">
    <property type="protein sequence ID" value="MEM5292355.1"/>
    <property type="molecule type" value="Genomic_DNA"/>
</dbReference>
<dbReference type="Proteomes" id="UP001494588">
    <property type="component" value="Unassembled WGS sequence"/>
</dbReference>